<feature type="compositionally biased region" description="Polar residues" evidence="1">
    <location>
        <begin position="26"/>
        <end position="50"/>
    </location>
</feature>
<proteinExistence type="predicted"/>
<gene>
    <name evidence="2" type="primary">5</name>
    <name evidence="2" type="ORF">SEA_MONCHOIX_5</name>
</gene>
<dbReference type="EMBL" id="MK894437">
    <property type="protein sequence ID" value="QDF15970.1"/>
    <property type="molecule type" value="Genomic_DNA"/>
</dbReference>
<dbReference type="KEGG" id="vg:56214191"/>
<dbReference type="GeneID" id="56214191"/>
<accession>A0A4Y6EBB8</accession>
<dbReference type="Proteomes" id="UP000319738">
    <property type="component" value="Segment"/>
</dbReference>
<evidence type="ECO:0000313" key="2">
    <source>
        <dbReference type="EMBL" id="QDF15970.1"/>
    </source>
</evidence>
<name>A0A4Y6EBB8_9CAUD</name>
<dbReference type="RefSeq" id="YP_009908644.1">
    <property type="nucleotide sequence ID" value="NC_049928.1"/>
</dbReference>
<feature type="compositionally biased region" description="Low complexity" evidence="1">
    <location>
        <begin position="9"/>
        <end position="25"/>
    </location>
</feature>
<organism evidence="2 3">
    <name type="scientific">Microbacterium phage MonChoix</name>
    <dbReference type="NCBI Taxonomy" id="2590880"/>
    <lineage>
        <taxon>Viruses</taxon>
        <taxon>Duplodnaviria</taxon>
        <taxon>Heunggongvirae</taxon>
        <taxon>Uroviricota</taxon>
        <taxon>Caudoviricetes</taxon>
        <taxon>Ilzatvirus</taxon>
        <taxon>Ilzatvirus monchoix</taxon>
    </lineage>
</organism>
<evidence type="ECO:0000313" key="3">
    <source>
        <dbReference type="Proteomes" id="UP000319738"/>
    </source>
</evidence>
<evidence type="ECO:0000256" key="1">
    <source>
        <dbReference type="SAM" id="MobiDB-lite"/>
    </source>
</evidence>
<feature type="region of interest" description="Disordered" evidence="1">
    <location>
        <begin position="157"/>
        <end position="186"/>
    </location>
</feature>
<feature type="region of interest" description="Disordered" evidence="1">
    <location>
        <begin position="1"/>
        <end position="54"/>
    </location>
</feature>
<keyword evidence="3" id="KW-1185">Reference proteome</keyword>
<protein>
    <submittedName>
        <fullName evidence="2">Scaffolding protein</fullName>
    </submittedName>
</protein>
<reference evidence="2 3" key="1">
    <citation type="submission" date="2019-05" db="EMBL/GenBank/DDBJ databases">
        <authorList>
            <person name="Escoto-Diaz C.E."/>
            <person name="Dunn C.M."/>
            <person name="Emiroglu E.C."/>
            <person name="Foster A.J."/>
            <person name="Jackson B.L."/>
            <person name="Kidd N.C."/>
            <person name="McNeill E.S."/>
            <person name="Scott S.A."/>
            <person name="Small J.T."/>
            <person name="Smith A.T."/>
            <person name="Stanek A.M."/>
            <person name="Wise B.M."/>
            <person name="Frost V.J."/>
            <person name="Westover K.M."/>
            <person name="Garlena R.A."/>
            <person name="Russell D.A."/>
            <person name="Pope W.H."/>
            <person name="Jacobs-Sera D."/>
            <person name="Hatfull G.F."/>
        </authorList>
    </citation>
    <scope>NUCLEOTIDE SEQUENCE [LARGE SCALE GENOMIC DNA]</scope>
</reference>
<sequence>MPTEQQENGSTGETQDQEQQSQQQQATPETGGNGEQQQAAPTIDDSTQLPETHPLVKTLAANKTKLSSQAAELAEARAQAARATQLETDLAARPTAEALTTLQTRYDRLEAFLLEAGGPISKALDSRTFTKDLFESDKDIEAIVKDWQKANPTATSTALGAGAAGEAGKSKHDPNELIRAAFRGSK</sequence>
<feature type="compositionally biased region" description="Low complexity" evidence="1">
    <location>
        <begin position="157"/>
        <end position="167"/>
    </location>
</feature>